<gene>
    <name evidence="1" type="ORF">BV898_18544</name>
</gene>
<name>A0A9X6RNY6_HYPEX</name>
<accession>A0A9X6RNY6</accession>
<keyword evidence="2" id="KW-1185">Reference proteome</keyword>
<dbReference type="AlphaFoldDB" id="A0A9X6RNY6"/>
<proteinExistence type="predicted"/>
<protein>
    <submittedName>
        <fullName evidence="1">Uncharacterized protein</fullName>
    </submittedName>
</protein>
<comment type="caution">
    <text evidence="1">The sequence shown here is derived from an EMBL/GenBank/DDBJ whole genome shotgun (WGS) entry which is preliminary data.</text>
</comment>
<dbReference type="EMBL" id="MTYJ01000373">
    <property type="protein sequence ID" value="OWA54126.1"/>
    <property type="molecule type" value="Genomic_DNA"/>
</dbReference>
<dbReference type="Proteomes" id="UP000192578">
    <property type="component" value="Unassembled WGS sequence"/>
</dbReference>
<organism evidence="1 2">
    <name type="scientific">Hypsibius exemplaris</name>
    <name type="common">Freshwater tardigrade</name>
    <dbReference type="NCBI Taxonomy" id="2072580"/>
    <lineage>
        <taxon>Eukaryota</taxon>
        <taxon>Metazoa</taxon>
        <taxon>Ecdysozoa</taxon>
        <taxon>Tardigrada</taxon>
        <taxon>Eutardigrada</taxon>
        <taxon>Parachela</taxon>
        <taxon>Hypsibioidea</taxon>
        <taxon>Hypsibiidae</taxon>
        <taxon>Hypsibius</taxon>
    </lineage>
</organism>
<sequence>MAAAYVFAEIIIPTSLELLRNAIKASVQKEIHLGVEATCSIFGLDADAEDLTSKIDSFFFQDSSTTQREKIQNYFDGVFDEIGTKLLQLQDNFKITDKAVHVPFLEFLKAVSAVQFHLNSLILHPDETYCQKEFCEAYSKHDPPGWVNYMHKSLTDAAEDGLLIKLETVVGNDFGKLEKYKSGLELACEHVYFQQEVHFITFQVHGRDSIRDANDQAARGFDEAKETRRDVLKTQTQGIRECLEQTIAAVRNRVFTQIFETDE</sequence>
<reference evidence="2" key="1">
    <citation type="submission" date="2017-01" db="EMBL/GenBank/DDBJ databases">
        <title>Comparative genomics of anhydrobiosis in the tardigrade Hypsibius dujardini.</title>
        <authorList>
            <person name="Yoshida Y."/>
            <person name="Koutsovoulos G."/>
            <person name="Laetsch D."/>
            <person name="Stevens L."/>
            <person name="Kumar S."/>
            <person name="Horikawa D."/>
            <person name="Ishino K."/>
            <person name="Komine S."/>
            <person name="Tomita M."/>
            <person name="Blaxter M."/>
            <person name="Arakawa K."/>
        </authorList>
    </citation>
    <scope>NUCLEOTIDE SEQUENCE [LARGE SCALE GENOMIC DNA]</scope>
    <source>
        <strain evidence="2">Z151</strain>
    </source>
</reference>
<evidence type="ECO:0000313" key="2">
    <source>
        <dbReference type="Proteomes" id="UP000192578"/>
    </source>
</evidence>
<evidence type="ECO:0000313" key="1">
    <source>
        <dbReference type="EMBL" id="OWA54126.1"/>
    </source>
</evidence>